<feature type="compositionally biased region" description="Basic residues" evidence="1">
    <location>
        <begin position="100"/>
        <end position="114"/>
    </location>
</feature>
<feature type="compositionally biased region" description="Low complexity" evidence="1">
    <location>
        <begin position="740"/>
        <end position="760"/>
    </location>
</feature>
<keyword evidence="3" id="KW-0732">Signal</keyword>
<sequence>MRRLLAIAATAAGMAMIAAAPSAALASGAKTAAAATPAWSSASPTAGGTATGTATPSTSPSGSATATATSTTTATPTSTPTPSATKTKKPKPTPTPTPTKTKKKPAKKPKKVKHPAGSTTVTGPYMYVPNTDDSHYKTASTVTVSQVKGLVNQMVQVSWTGFTPSSELTYENTQTDYPVMLAECKGTNPKSPDDCYDATNGGEPAAFGKYGPGNTSYSTTTAQGTGKADILLFTNVQNQFLGCNATTPCSLVVVPSQGGDSLDFAKPKCGNHSLDVGGTDLGQYAFSEAKSAAFTPNGFCSWSKRIVIPLTFARTPSGCPLRAADITAGGSPMLATAMQQWQAGFCFGSNPVEVQYNGSLNESEARSYFQSGVDDIAFTTQPLTGAAKTKYAYAPVAITATDAGYWVDNTTTGQPFTNIRLDARLLVKMLTTSYSYTNDSCPNGGSSAFGCDNAVDNNPQNLYADPEFKKLNGSSIWQNASQPSGYEIPIVLSGNSDMTWETTSWIASDSDASGFLAGQFDPWGMHVNTYYLGLKYPITGFLPMDPYMPVSSQDAPVYPLTLLANDMALNQQPGTQDVKDPTTGNFDSLPPQINGNRDLWSVIDNADAARFLIPAAAIKNAAGKYVTPTAASMAAAVKDMTVNPDGITRSMNYTAKDPIAYPLTMIIYAIVPTSGISKAKAKAIATFLDDIATTGQTGGTAPGQLAAGYLPLTQALREQTLKAADAVLNQTGSPKPKPKPSASASPSASPSAASPSASPSASASPAASSIVVSFSHPAATGMSWVVLALLVGGAVLLVTGPAALVLGSPEARAALGAGGRRIGRMRPRRVRVTIRKRNP</sequence>
<keyword evidence="2" id="KW-0812">Transmembrane</keyword>
<evidence type="ECO:0000256" key="3">
    <source>
        <dbReference type="SAM" id="SignalP"/>
    </source>
</evidence>
<evidence type="ECO:0000313" key="4">
    <source>
        <dbReference type="EMBL" id="TVZ07254.1"/>
    </source>
</evidence>
<proteinExistence type="predicted"/>
<organism evidence="4 5">
    <name type="scientific">Trebonia kvetii</name>
    <dbReference type="NCBI Taxonomy" id="2480626"/>
    <lineage>
        <taxon>Bacteria</taxon>
        <taxon>Bacillati</taxon>
        <taxon>Actinomycetota</taxon>
        <taxon>Actinomycetes</taxon>
        <taxon>Streptosporangiales</taxon>
        <taxon>Treboniaceae</taxon>
        <taxon>Trebonia</taxon>
    </lineage>
</organism>
<evidence type="ECO:0008006" key="6">
    <source>
        <dbReference type="Google" id="ProtNLM"/>
    </source>
</evidence>
<dbReference type="Gene3D" id="3.40.190.10">
    <property type="entry name" value="Periplasmic binding protein-like II"/>
    <property type="match status" value="2"/>
</dbReference>
<dbReference type="OrthoDB" id="5107506at2"/>
<dbReference type="RefSeq" id="WP_145852023.1">
    <property type="nucleotide sequence ID" value="NZ_RPFW01000001.1"/>
</dbReference>
<keyword evidence="2" id="KW-0472">Membrane</keyword>
<feature type="transmembrane region" description="Helical" evidence="2">
    <location>
        <begin position="782"/>
        <end position="806"/>
    </location>
</feature>
<dbReference type="Proteomes" id="UP000460272">
    <property type="component" value="Unassembled WGS sequence"/>
</dbReference>
<gene>
    <name evidence="4" type="ORF">EAS64_08155</name>
</gene>
<evidence type="ECO:0000256" key="2">
    <source>
        <dbReference type="SAM" id="Phobius"/>
    </source>
</evidence>
<feature type="chain" id="PRO_5039181007" description="PBP domain-containing protein" evidence="3">
    <location>
        <begin position="27"/>
        <end position="839"/>
    </location>
</feature>
<accession>A0A6P2C773</accession>
<dbReference type="SUPFAM" id="SSF53850">
    <property type="entry name" value="Periplasmic binding protein-like II"/>
    <property type="match status" value="1"/>
</dbReference>
<name>A0A6P2C773_9ACTN</name>
<feature type="signal peptide" evidence="3">
    <location>
        <begin position="1"/>
        <end position="26"/>
    </location>
</feature>
<evidence type="ECO:0000313" key="5">
    <source>
        <dbReference type="Proteomes" id="UP000460272"/>
    </source>
</evidence>
<evidence type="ECO:0000256" key="1">
    <source>
        <dbReference type="SAM" id="MobiDB-lite"/>
    </source>
</evidence>
<dbReference type="AlphaFoldDB" id="A0A6P2C773"/>
<protein>
    <recommendedName>
        <fullName evidence="6">PBP domain-containing protein</fullName>
    </recommendedName>
</protein>
<dbReference type="EMBL" id="RPFW01000001">
    <property type="protein sequence ID" value="TVZ07254.1"/>
    <property type="molecule type" value="Genomic_DNA"/>
</dbReference>
<keyword evidence="5" id="KW-1185">Reference proteome</keyword>
<comment type="caution">
    <text evidence="4">The sequence shown here is derived from an EMBL/GenBank/DDBJ whole genome shotgun (WGS) entry which is preliminary data.</text>
</comment>
<feature type="compositionally biased region" description="Low complexity" evidence="1">
    <location>
        <begin position="38"/>
        <end position="85"/>
    </location>
</feature>
<feature type="region of interest" description="Disordered" evidence="1">
    <location>
        <begin position="729"/>
        <end position="760"/>
    </location>
</feature>
<feature type="region of interest" description="Disordered" evidence="1">
    <location>
        <begin position="38"/>
        <end position="126"/>
    </location>
</feature>
<reference evidence="4 5" key="1">
    <citation type="submission" date="2018-11" db="EMBL/GenBank/DDBJ databases">
        <title>Trebonia kvetii gen.nov., sp.nov., a novel acidophilic actinobacterium, and proposal of the new actinobacterial family Treboniaceae fam. nov.</title>
        <authorList>
            <person name="Rapoport D."/>
            <person name="Sagova-Mareckova M."/>
            <person name="Sedlacek I."/>
            <person name="Provaznik J."/>
            <person name="Kralova S."/>
            <person name="Pavlinic D."/>
            <person name="Benes V."/>
            <person name="Kopecky J."/>
        </authorList>
    </citation>
    <scope>NUCLEOTIDE SEQUENCE [LARGE SCALE GENOMIC DNA]</scope>
    <source>
        <strain evidence="4 5">15Tr583</strain>
    </source>
</reference>
<keyword evidence="2" id="KW-1133">Transmembrane helix</keyword>